<organism evidence="12">
    <name type="scientific">Lamprotornis superbus</name>
    <dbReference type="NCBI Taxonomy" id="245042"/>
    <lineage>
        <taxon>Eukaryota</taxon>
        <taxon>Metazoa</taxon>
        <taxon>Chordata</taxon>
        <taxon>Craniata</taxon>
        <taxon>Vertebrata</taxon>
        <taxon>Euteleostomi</taxon>
        <taxon>Archelosauria</taxon>
        <taxon>Archosauria</taxon>
        <taxon>Dinosauria</taxon>
        <taxon>Saurischia</taxon>
        <taxon>Theropoda</taxon>
        <taxon>Coelurosauria</taxon>
        <taxon>Aves</taxon>
        <taxon>Neognathae</taxon>
        <taxon>Neoaves</taxon>
        <taxon>Telluraves</taxon>
        <taxon>Australaves</taxon>
        <taxon>Passeriformes</taxon>
        <taxon>Sturnidae</taxon>
        <taxon>Lamprotornis</taxon>
    </lineage>
</organism>
<dbReference type="NCBIfam" id="NF040941">
    <property type="entry name" value="GGGWT_bact"/>
    <property type="match status" value="1"/>
</dbReference>
<evidence type="ECO:0000256" key="8">
    <source>
        <dbReference type="ARBA" id="ARBA00039489"/>
    </source>
</evidence>
<dbReference type="PANTHER" id="PTHR47221">
    <property type="entry name" value="FIBRINOGEN ALPHA CHAIN"/>
    <property type="match status" value="1"/>
</dbReference>
<comment type="caution">
    <text evidence="12">The sequence shown here is derived from an EMBL/GenBank/DDBJ whole genome shotgun (WGS) entry which is preliminary data.</text>
</comment>
<dbReference type="GO" id="GO:0005201">
    <property type="term" value="F:extracellular matrix structural constituent"/>
    <property type="evidence" value="ECO:0007669"/>
    <property type="project" value="TreeGrafter"/>
</dbReference>
<dbReference type="PROSITE" id="PS00514">
    <property type="entry name" value="FIBRINOGEN_C_1"/>
    <property type="match status" value="1"/>
</dbReference>
<dbReference type="CDD" id="cd00087">
    <property type="entry name" value="FReD"/>
    <property type="match status" value="1"/>
</dbReference>
<dbReference type="GO" id="GO:0072377">
    <property type="term" value="P:blood coagulation, common pathway"/>
    <property type="evidence" value="ECO:0007669"/>
    <property type="project" value="TreeGrafter"/>
</dbReference>
<evidence type="ECO:0000256" key="10">
    <source>
        <dbReference type="ARBA" id="ARBA00049681"/>
    </source>
</evidence>
<keyword evidence="2" id="KW-0964">Secreted</keyword>
<protein>
    <recommendedName>
        <fullName evidence="8">Fibrinogen-like protein 1</fullName>
    </recommendedName>
</protein>
<dbReference type="GO" id="GO:0005577">
    <property type="term" value="C:fibrinogen complex"/>
    <property type="evidence" value="ECO:0007669"/>
    <property type="project" value="TreeGrafter"/>
</dbReference>
<accession>A0A835P2R2</accession>
<evidence type="ECO:0000256" key="6">
    <source>
        <dbReference type="ARBA" id="ARBA00023130"/>
    </source>
</evidence>
<dbReference type="SMART" id="SM00186">
    <property type="entry name" value="FBG"/>
    <property type="match status" value="1"/>
</dbReference>
<evidence type="ECO:0000313" key="13">
    <source>
        <dbReference type="EMBL" id="KAI1238333.1"/>
    </source>
</evidence>
<comment type="function">
    <text evidence="9">Immune suppressive molecule that inhibits antigen-specific T-cell activation by acting as a major ligand of LAG3. Responsible for LAG3 T-cell inhibitory function. Binds LAG3 independently from MHC class II (MHC-II). Secreted by, and promotes growth of, hepatocytes.</text>
</comment>
<keyword evidence="14" id="KW-1185">Reference proteome</keyword>
<feature type="domain" description="Fibrinogen C-terminal" evidence="11">
    <location>
        <begin position="116"/>
        <end position="348"/>
    </location>
</feature>
<dbReference type="GO" id="GO:0034116">
    <property type="term" value="P:positive regulation of heterotypic cell-cell adhesion"/>
    <property type="evidence" value="ECO:0007669"/>
    <property type="project" value="TreeGrafter"/>
</dbReference>
<name>A0A835P2R2_9PASS</name>
<reference evidence="12" key="1">
    <citation type="submission" date="2020-10" db="EMBL/GenBank/DDBJ databases">
        <title>Feather gene expression reveals the developmental basis of iridescence in African starlings.</title>
        <authorList>
            <person name="Rubenstein D.R."/>
        </authorList>
    </citation>
    <scope>NUCLEOTIDE SEQUENCE</scope>
    <source>
        <strain evidence="12">SS15</strain>
        <tissue evidence="12">Liver</tissue>
    </source>
</reference>
<sequence length="549" mass="63560">MNSKWFLRAIFHLGWRIQKDTTGTKELWIALQEALFPVASKMKILIMIDFILAASLMDVIGSSDLQKCFQEQIRLQGQVRLLEHRVKQQQLKIIHLLEKKEIQYSDREDENSVIDLRGKRQYSDCAEIYNDGHKQNGFYKIKPIQSPREFLAFCDMSEGGGWTVFQRRSDGSQNFDRVWADYEEGFGNFVSKNGEFWLGNKNLHYLTNQGNYTLRIDLTDFEGQRRFAQYARFRVAGEENSYEMSCGEYSGTAGDSLAGGFHPEVKWWADHRGMKFSTRDRDNDNYEGNCAEEEKAGWWFNRCHSANLNGLYYRGPYTAKTDNGIVWYTWHGWWYSLKSVVMKVRPADFELSGLAGLIKEFYSFDFHGDSSAEEEPPVLQLKAWSCCTDTAPKGSEPLVFQQDTLSYRSPQLWAMCPNSPPHQKQQHLGPESPINSWGLHLDFDIFQKHDRRKERFSQQLNRQIDFFFLPSFFSSFSFSSISTLSDMILQYSSYIYKTQQCMDQKSGQILEGSAGSTTTEIQDVEPNDVAANNIMDRVLRRATAELKVV</sequence>
<keyword evidence="6" id="KW-1064">Adaptive immunity</keyword>
<evidence type="ECO:0000256" key="7">
    <source>
        <dbReference type="ARBA" id="ARBA00023157"/>
    </source>
</evidence>
<feature type="non-terminal residue" evidence="12">
    <location>
        <position position="1"/>
    </location>
</feature>
<dbReference type="InterPro" id="IPR014716">
    <property type="entry name" value="Fibrinogen_a/b/g_C_1"/>
</dbReference>
<evidence type="ECO:0000256" key="1">
    <source>
        <dbReference type="ARBA" id="ARBA00004613"/>
    </source>
</evidence>
<reference evidence="13" key="3">
    <citation type="submission" date="2022-01" db="EMBL/GenBank/DDBJ databases">
        <authorList>
            <person name="Rubenstein D.R."/>
        </authorList>
    </citation>
    <scope>NUCLEOTIDE SEQUENCE</scope>
    <source>
        <strain evidence="13">SS15</strain>
        <tissue evidence="13">Liver</tissue>
    </source>
</reference>
<keyword evidence="7" id="KW-1015">Disulfide bond</keyword>
<proteinExistence type="predicted"/>
<keyword evidence="5" id="KW-0175">Coiled coil</keyword>
<keyword evidence="3" id="KW-0732">Signal</keyword>
<gene>
    <name evidence="12" type="ORF">IHE44_000330</name>
    <name evidence="13" type="ORF">IHE44_0013057</name>
</gene>
<dbReference type="SUPFAM" id="SSF56496">
    <property type="entry name" value="Fibrinogen C-terminal domain-like"/>
    <property type="match status" value="1"/>
</dbReference>
<evidence type="ECO:0000256" key="5">
    <source>
        <dbReference type="ARBA" id="ARBA00023054"/>
    </source>
</evidence>
<dbReference type="FunFam" id="3.90.215.10:FF:000001">
    <property type="entry name" value="Tenascin isoform 1"/>
    <property type="match status" value="1"/>
</dbReference>
<reference evidence="13 14" key="2">
    <citation type="journal article" date="2021" name="J. Hered.">
        <title>Feather Gene Expression Elucidates the Developmental Basis of Plumage Iridescence in African Starlings.</title>
        <authorList>
            <person name="Rubenstein D.R."/>
            <person name="Corvelo A."/>
            <person name="MacManes M.D."/>
            <person name="Maia R."/>
            <person name="Narzisi G."/>
            <person name="Rousaki A."/>
            <person name="Vandenabeele P."/>
            <person name="Shawkey M.D."/>
            <person name="Solomon J."/>
        </authorList>
    </citation>
    <scope>NUCLEOTIDE SEQUENCE [LARGE SCALE GENOMIC DNA]</scope>
    <source>
        <strain evidence="13">SS15</strain>
    </source>
</reference>
<dbReference type="AlphaFoldDB" id="A0A835P2R2"/>
<dbReference type="Gene3D" id="3.90.215.10">
    <property type="entry name" value="Gamma Fibrinogen, chain A, domain 1"/>
    <property type="match status" value="1"/>
</dbReference>
<dbReference type="EMBL" id="JADDUC010000002">
    <property type="protein sequence ID" value="KAG0136305.1"/>
    <property type="molecule type" value="Genomic_DNA"/>
</dbReference>
<evidence type="ECO:0000259" key="11">
    <source>
        <dbReference type="PROSITE" id="PS51406"/>
    </source>
</evidence>
<dbReference type="PANTHER" id="PTHR47221:SF8">
    <property type="entry name" value="FIBRINOGEN LIKE 1A"/>
    <property type="match status" value="1"/>
</dbReference>
<evidence type="ECO:0000256" key="4">
    <source>
        <dbReference type="ARBA" id="ARBA00022859"/>
    </source>
</evidence>
<evidence type="ECO:0000313" key="12">
    <source>
        <dbReference type="EMBL" id="KAG0136305.1"/>
    </source>
</evidence>
<dbReference type="InterPro" id="IPR002181">
    <property type="entry name" value="Fibrinogen_a/b/g_C_dom"/>
</dbReference>
<comment type="subcellular location">
    <subcellularLocation>
        <location evidence="1">Secreted</location>
    </subcellularLocation>
</comment>
<dbReference type="OrthoDB" id="7725475at2759"/>
<dbReference type="EMBL" id="JADDUC020000006">
    <property type="protein sequence ID" value="KAI1238333.1"/>
    <property type="molecule type" value="Genomic_DNA"/>
</dbReference>
<dbReference type="Pfam" id="PF00147">
    <property type="entry name" value="Fibrinogen_C"/>
    <property type="match status" value="1"/>
</dbReference>
<keyword evidence="4" id="KW-0391">Immunity</keyword>
<evidence type="ECO:0000256" key="9">
    <source>
        <dbReference type="ARBA" id="ARBA00049639"/>
    </source>
</evidence>
<dbReference type="InterPro" id="IPR036056">
    <property type="entry name" value="Fibrinogen-like_C"/>
</dbReference>
<evidence type="ECO:0000256" key="3">
    <source>
        <dbReference type="ARBA" id="ARBA00022729"/>
    </source>
</evidence>
<comment type="subunit">
    <text evidence="10">Homodimer. Interacts (via the Fibrinogen C-terminal domain) with LAG3 (via Ig-like domains 1 and 2).</text>
</comment>
<dbReference type="GO" id="GO:0002250">
    <property type="term" value="P:adaptive immune response"/>
    <property type="evidence" value="ECO:0007669"/>
    <property type="project" value="UniProtKB-KW"/>
</dbReference>
<evidence type="ECO:0000313" key="14">
    <source>
        <dbReference type="Proteomes" id="UP000618051"/>
    </source>
</evidence>
<evidence type="ECO:0000256" key="2">
    <source>
        <dbReference type="ARBA" id="ARBA00022525"/>
    </source>
</evidence>
<dbReference type="InterPro" id="IPR037579">
    <property type="entry name" value="FIB_ANG-like"/>
</dbReference>
<dbReference type="GO" id="GO:0042730">
    <property type="term" value="P:fibrinolysis"/>
    <property type="evidence" value="ECO:0007669"/>
    <property type="project" value="TreeGrafter"/>
</dbReference>
<dbReference type="GO" id="GO:0070527">
    <property type="term" value="P:platelet aggregation"/>
    <property type="evidence" value="ECO:0007669"/>
    <property type="project" value="TreeGrafter"/>
</dbReference>
<dbReference type="PROSITE" id="PS51406">
    <property type="entry name" value="FIBRINOGEN_C_2"/>
    <property type="match status" value="1"/>
</dbReference>
<dbReference type="Proteomes" id="UP000618051">
    <property type="component" value="Unassembled WGS sequence"/>
</dbReference>
<dbReference type="InterPro" id="IPR020837">
    <property type="entry name" value="Fibrinogen_CS"/>
</dbReference>
<dbReference type="GO" id="GO:0030674">
    <property type="term" value="F:protein-macromolecule adaptor activity"/>
    <property type="evidence" value="ECO:0007669"/>
    <property type="project" value="TreeGrafter"/>
</dbReference>